<dbReference type="PANTHER" id="PTHR10974:SF75">
    <property type="entry name" value="SULFATASE DOMAIN-CONTAINING PROTEIN"/>
    <property type="match status" value="1"/>
</dbReference>
<reference evidence="2" key="1">
    <citation type="submission" date="2022-10" db="EMBL/GenBank/DDBJ databases">
        <title>Genome assembly of Pristionchus species.</title>
        <authorList>
            <person name="Yoshida K."/>
            <person name="Sommer R.J."/>
        </authorList>
    </citation>
    <scope>NUCLEOTIDE SEQUENCE [LARGE SCALE GENOMIC DNA]</scope>
    <source>
        <strain evidence="2">RS5460</strain>
    </source>
</reference>
<protein>
    <submittedName>
        <fullName evidence="1">Uncharacterized protein</fullName>
    </submittedName>
</protein>
<dbReference type="Pfam" id="PF02995">
    <property type="entry name" value="DUF229"/>
    <property type="match status" value="1"/>
</dbReference>
<feature type="non-terminal residue" evidence="1">
    <location>
        <position position="242"/>
    </location>
</feature>
<dbReference type="PANTHER" id="PTHR10974">
    <property type="entry name" value="FI08016P-RELATED"/>
    <property type="match status" value="1"/>
</dbReference>
<dbReference type="InterPro" id="IPR004245">
    <property type="entry name" value="DUF229"/>
</dbReference>
<sequence length="242" mass="27904">QVGYKTMLAEDWDKGVFNWPNCSGYRKPPTTHYMRPFQLAMGSPSRHLLEHQGKDNCFEPHLFVNDYMQQFMRAYPDSPKFGLAWDSSLGHDYSNEPFHADGDYLEFFRRNKEELDNSFLFFMGDHGLRFGKMSDTPAGRRDVSNPMMHISVPRRLRDEKVLMGNLAKNANELLTMFDLHATFVDILEIFSGGKETDFSKTVQNQNLRGTSLLRPLPSGARNCKTLPIPFQYCICSLEKQTV</sequence>
<accession>A0AAN4ZL79</accession>
<dbReference type="AlphaFoldDB" id="A0AAN4ZL79"/>
<dbReference type="SUPFAM" id="SSF53649">
    <property type="entry name" value="Alkaline phosphatase-like"/>
    <property type="match status" value="1"/>
</dbReference>
<dbReference type="InterPro" id="IPR017850">
    <property type="entry name" value="Alkaline_phosphatase_core_sf"/>
</dbReference>
<keyword evidence="2" id="KW-1185">Reference proteome</keyword>
<organism evidence="1 2">
    <name type="scientific">Pristionchus mayeri</name>
    <dbReference type="NCBI Taxonomy" id="1317129"/>
    <lineage>
        <taxon>Eukaryota</taxon>
        <taxon>Metazoa</taxon>
        <taxon>Ecdysozoa</taxon>
        <taxon>Nematoda</taxon>
        <taxon>Chromadorea</taxon>
        <taxon>Rhabditida</taxon>
        <taxon>Rhabditina</taxon>
        <taxon>Diplogasteromorpha</taxon>
        <taxon>Diplogasteroidea</taxon>
        <taxon>Neodiplogasteridae</taxon>
        <taxon>Pristionchus</taxon>
    </lineage>
</organism>
<dbReference type="EMBL" id="BTRK01000003">
    <property type="protein sequence ID" value="GMR41384.1"/>
    <property type="molecule type" value="Genomic_DNA"/>
</dbReference>
<feature type="non-terminal residue" evidence="1">
    <location>
        <position position="1"/>
    </location>
</feature>
<evidence type="ECO:0000313" key="1">
    <source>
        <dbReference type="EMBL" id="GMR41384.1"/>
    </source>
</evidence>
<evidence type="ECO:0000313" key="2">
    <source>
        <dbReference type="Proteomes" id="UP001328107"/>
    </source>
</evidence>
<proteinExistence type="predicted"/>
<comment type="caution">
    <text evidence="1">The sequence shown here is derived from an EMBL/GenBank/DDBJ whole genome shotgun (WGS) entry which is preliminary data.</text>
</comment>
<dbReference type="GO" id="GO:0005615">
    <property type="term" value="C:extracellular space"/>
    <property type="evidence" value="ECO:0007669"/>
    <property type="project" value="TreeGrafter"/>
</dbReference>
<name>A0AAN4ZL79_9BILA</name>
<dbReference type="CDD" id="cd16021">
    <property type="entry name" value="ALP_like"/>
    <property type="match status" value="1"/>
</dbReference>
<gene>
    <name evidence="1" type="ORF">PMAYCL1PPCAC_11579</name>
</gene>
<dbReference type="Proteomes" id="UP001328107">
    <property type="component" value="Unassembled WGS sequence"/>
</dbReference>